<name>A0A292PSM7_9PEZI</name>
<dbReference type="AlphaFoldDB" id="A0A292PSM7"/>
<dbReference type="GO" id="GO:0006629">
    <property type="term" value="P:lipid metabolic process"/>
    <property type="evidence" value="ECO:0007669"/>
    <property type="project" value="InterPro"/>
</dbReference>
<evidence type="ECO:0000256" key="1">
    <source>
        <dbReference type="ARBA" id="ARBA00022729"/>
    </source>
</evidence>
<dbReference type="InterPro" id="IPR029058">
    <property type="entry name" value="AB_hydrolase_fold"/>
</dbReference>
<organism evidence="5 6">
    <name type="scientific">Tuber aestivum</name>
    <name type="common">summer truffle</name>
    <dbReference type="NCBI Taxonomy" id="59557"/>
    <lineage>
        <taxon>Eukaryota</taxon>
        <taxon>Fungi</taxon>
        <taxon>Dikarya</taxon>
        <taxon>Ascomycota</taxon>
        <taxon>Pezizomycotina</taxon>
        <taxon>Pezizomycetes</taxon>
        <taxon>Pezizales</taxon>
        <taxon>Tuberaceae</taxon>
        <taxon>Tuber</taxon>
    </lineage>
</organism>
<keyword evidence="1 3" id="KW-0732">Signal</keyword>
<dbReference type="Proteomes" id="UP001412239">
    <property type="component" value="Unassembled WGS sequence"/>
</dbReference>
<proteinExistence type="predicted"/>
<reference evidence="5" key="1">
    <citation type="submission" date="2015-10" db="EMBL/GenBank/DDBJ databases">
        <authorList>
            <person name="Regsiter A."/>
            <person name="william w."/>
        </authorList>
    </citation>
    <scope>NUCLEOTIDE SEQUENCE</scope>
    <source>
        <strain evidence="5">Montdore</strain>
    </source>
</reference>
<accession>A0A292PSM7</accession>
<dbReference type="PANTHER" id="PTHR46640">
    <property type="entry name" value="TRIACYLGLYCEROL LIPASE, PUTATIVE (AFU_ORTHOLOGUE AFUA_6G06510)-RELATED"/>
    <property type="match status" value="1"/>
</dbReference>
<evidence type="ECO:0000256" key="3">
    <source>
        <dbReference type="SAM" id="SignalP"/>
    </source>
</evidence>
<keyword evidence="6" id="KW-1185">Reference proteome</keyword>
<evidence type="ECO:0000256" key="2">
    <source>
        <dbReference type="ARBA" id="ARBA00022801"/>
    </source>
</evidence>
<dbReference type="InterPro" id="IPR002921">
    <property type="entry name" value="Fungal_lipase-type"/>
</dbReference>
<dbReference type="GO" id="GO:0016787">
    <property type="term" value="F:hydrolase activity"/>
    <property type="evidence" value="ECO:0007669"/>
    <property type="project" value="UniProtKB-KW"/>
</dbReference>
<protein>
    <recommendedName>
        <fullName evidence="4">Fungal lipase-type domain-containing protein</fullName>
    </recommendedName>
</protein>
<feature type="signal peptide" evidence="3">
    <location>
        <begin position="1"/>
        <end position="24"/>
    </location>
</feature>
<feature type="domain" description="Fungal lipase-type" evidence="4">
    <location>
        <begin position="117"/>
        <end position="212"/>
    </location>
</feature>
<evidence type="ECO:0000313" key="6">
    <source>
        <dbReference type="Proteomes" id="UP001412239"/>
    </source>
</evidence>
<gene>
    <name evidence="5" type="ORF">GSTUAT00006262001</name>
</gene>
<dbReference type="EMBL" id="LN891072">
    <property type="protein sequence ID" value="CUS09715.1"/>
    <property type="molecule type" value="Genomic_DNA"/>
</dbReference>
<dbReference type="Pfam" id="PF01764">
    <property type="entry name" value="Lipase_3"/>
    <property type="match status" value="1"/>
</dbReference>
<keyword evidence="2" id="KW-0378">Hydrolase</keyword>
<dbReference type="PANTHER" id="PTHR46640:SF1">
    <property type="entry name" value="FUNGAL LIPASE-LIKE DOMAIN-CONTAINING PROTEIN-RELATED"/>
    <property type="match status" value="1"/>
</dbReference>
<dbReference type="Gene3D" id="3.40.50.1820">
    <property type="entry name" value="alpha/beta hydrolase"/>
    <property type="match status" value="1"/>
</dbReference>
<dbReference type="InterPro" id="IPR051299">
    <property type="entry name" value="AB_hydrolase_lip/est"/>
</dbReference>
<evidence type="ECO:0000259" key="4">
    <source>
        <dbReference type="Pfam" id="PF01764"/>
    </source>
</evidence>
<evidence type="ECO:0000313" key="5">
    <source>
        <dbReference type="EMBL" id="CUS09715.1"/>
    </source>
</evidence>
<dbReference type="SUPFAM" id="SSF53474">
    <property type="entry name" value="alpha/beta-Hydrolases"/>
    <property type="match status" value="1"/>
</dbReference>
<feature type="chain" id="PRO_5013285146" description="Fungal lipase-type domain-containing protein" evidence="3">
    <location>
        <begin position="25"/>
        <end position="582"/>
    </location>
</feature>
<sequence length="582" mass="63502">MISIFLRALLTACPLLTLSAPVYQIPLGQSSVGEISNELFEQLEGLAEIVQLYSDDSARLRRDALLKNLDVVHQWDDVDIRGYVAVDNRCGGIYLVFDGEYGHADALVDLANPLPFEAAGVYGSGGLVHDRIQKGWEAVGGAALDRASRLRSNYGQPWARADGMNIVGRGVGGSVASLAALNFAMQGWEPRLTTFGQPRFGDAEFMKFFDEEEYFIHKPFPPYLPSDIRVCALESEDPICSARARTSPFDLPFTQSPYLATKPAAPIDMDTFLDLPSQFAELDIEFFPLAQDLDFGFSLDLKPFQAAPPSSSLLSLLNPSPPNPNLNRRSIDRALEYFHLPKHQLEASLADAEAVTAYEASLAQDPNDPNHVSHDCENLENGEDLVSQASSIIIYNGRPVEVDGRPALSPRDLLSGKGRIGRCRRDGPGVGLTLENTTPAHTASEPRVEEEMVDVGGNSIEGEAVNVQKGQNFRVYNDIPVRKDVDARCTGGAGGGVEGPPFVKVEGEKVEVVGAQDEAKGLPERRLTYGWGKWEPYMHYLEGLDGPAIMSVAYEDDLDSGIWAGEAPDGITKDRFWGDMGI</sequence>